<dbReference type="GO" id="GO:0000725">
    <property type="term" value="P:recombinational repair"/>
    <property type="evidence" value="ECO:0007669"/>
    <property type="project" value="TreeGrafter"/>
</dbReference>
<dbReference type="PROSITE" id="PS51217">
    <property type="entry name" value="UVRD_HELICASE_CTER"/>
    <property type="match status" value="1"/>
</dbReference>
<evidence type="ECO:0000256" key="16">
    <source>
        <dbReference type="SAM" id="MobiDB-lite"/>
    </source>
</evidence>
<evidence type="ECO:0000256" key="7">
    <source>
        <dbReference type="ARBA" id="ARBA00022840"/>
    </source>
</evidence>
<organism evidence="19 20">
    <name type="scientific">Paracoccus sanguinis</name>
    <dbReference type="NCBI Taxonomy" id="1545044"/>
    <lineage>
        <taxon>Bacteria</taxon>
        <taxon>Pseudomonadati</taxon>
        <taxon>Pseudomonadota</taxon>
        <taxon>Alphaproteobacteria</taxon>
        <taxon>Rhodobacterales</taxon>
        <taxon>Paracoccaceae</taxon>
        <taxon>Paracoccus</taxon>
    </lineage>
</organism>
<keyword evidence="10" id="KW-0413">Isomerase</keyword>
<feature type="domain" description="UvrD-like helicase ATP-binding" evidence="17">
    <location>
        <begin position="43"/>
        <end position="509"/>
    </location>
</feature>
<dbReference type="GO" id="GO:0005524">
    <property type="term" value="F:ATP binding"/>
    <property type="evidence" value="ECO:0007669"/>
    <property type="project" value="UniProtKB-UniRule"/>
</dbReference>
<keyword evidence="3" id="KW-0227">DNA damage</keyword>
<evidence type="ECO:0000259" key="17">
    <source>
        <dbReference type="PROSITE" id="PS51198"/>
    </source>
</evidence>
<dbReference type="EC" id="5.6.2.4" evidence="12"/>
<dbReference type="InterPro" id="IPR014016">
    <property type="entry name" value="UvrD-like_ATP-bd"/>
</dbReference>
<dbReference type="PANTHER" id="PTHR11070">
    <property type="entry name" value="UVRD / RECB / PCRA DNA HELICASE FAMILY MEMBER"/>
    <property type="match status" value="1"/>
</dbReference>
<dbReference type="GO" id="GO:0033202">
    <property type="term" value="C:DNA helicase complex"/>
    <property type="evidence" value="ECO:0007669"/>
    <property type="project" value="TreeGrafter"/>
</dbReference>
<keyword evidence="7 15" id="KW-0067">ATP-binding</keyword>
<evidence type="ECO:0000256" key="11">
    <source>
        <dbReference type="ARBA" id="ARBA00034617"/>
    </source>
</evidence>
<dbReference type="Pfam" id="PF12705">
    <property type="entry name" value="PDDEXK_1"/>
    <property type="match status" value="1"/>
</dbReference>
<dbReference type="InterPro" id="IPR038726">
    <property type="entry name" value="PDDEXK_AddAB-type"/>
</dbReference>
<evidence type="ECO:0000256" key="4">
    <source>
        <dbReference type="ARBA" id="ARBA00022801"/>
    </source>
</evidence>
<gene>
    <name evidence="19" type="ORF">SAMN05444276_1011031</name>
</gene>
<dbReference type="OrthoDB" id="9810135at2"/>
<comment type="catalytic activity">
    <reaction evidence="14">
        <text>ATP + H2O = ADP + phosphate + H(+)</text>
        <dbReference type="Rhea" id="RHEA:13065"/>
        <dbReference type="ChEBI" id="CHEBI:15377"/>
        <dbReference type="ChEBI" id="CHEBI:15378"/>
        <dbReference type="ChEBI" id="CHEBI:30616"/>
        <dbReference type="ChEBI" id="CHEBI:43474"/>
        <dbReference type="ChEBI" id="CHEBI:456216"/>
        <dbReference type="EC" id="5.6.2.4"/>
    </reaction>
</comment>
<proteinExistence type="predicted"/>
<evidence type="ECO:0000256" key="3">
    <source>
        <dbReference type="ARBA" id="ARBA00022763"/>
    </source>
</evidence>
<evidence type="ECO:0000259" key="18">
    <source>
        <dbReference type="PROSITE" id="PS51217"/>
    </source>
</evidence>
<dbReference type="GO" id="GO:0003677">
    <property type="term" value="F:DNA binding"/>
    <property type="evidence" value="ECO:0007669"/>
    <property type="project" value="UniProtKB-KW"/>
</dbReference>
<dbReference type="PROSITE" id="PS51198">
    <property type="entry name" value="UVRD_HELICASE_ATP_BIND"/>
    <property type="match status" value="1"/>
</dbReference>
<dbReference type="Gene3D" id="3.40.50.300">
    <property type="entry name" value="P-loop containing nucleotide triphosphate hydrolases"/>
    <property type="match status" value="4"/>
</dbReference>
<feature type="domain" description="UvrD-like helicase C-terminal" evidence="18">
    <location>
        <begin position="529"/>
        <end position="809"/>
    </location>
</feature>
<evidence type="ECO:0000256" key="12">
    <source>
        <dbReference type="ARBA" id="ARBA00034808"/>
    </source>
</evidence>
<feature type="compositionally biased region" description="Basic and acidic residues" evidence="16">
    <location>
        <begin position="41"/>
        <end position="58"/>
    </location>
</feature>
<dbReference type="Gene3D" id="1.10.486.10">
    <property type="entry name" value="PCRA, domain 4"/>
    <property type="match status" value="1"/>
</dbReference>
<feature type="binding site" evidence="15">
    <location>
        <begin position="64"/>
        <end position="71"/>
    </location>
    <ligand>
        <name>ATP</name>
        <dbReference type="ChEBI" id="CHEBI:30616"/>
    </ligand>
</feature>
<dbReference type="InterPro" id="IPR014151">
    <property type="entry name" value="DNA_helicase_AddA"/>
</dbReference>
<evidence type="ECO:0000256" key="15">
    <source>
        <dbReference type="PROSITE-ProRule" id="PRU00560"/>
    </source>
</evidence>
<keyword evidence="1" id="KW-0540">Nuclease</keyword>
<keyword evidence="8" id="KW-0238">DNA-binding</keyword>
<keyword evidence="6" id="KW-0269">Exonuclease</keyword>
<dbReference type="InterPro" id="IPR011604">
    <property type="entry name" value="PDDEXK-like_dom_sf"/>
</dbReference>
<dbReference type="GO" id="GO:0043138">
    <property type="term" value="F:3'-5' DNA helicase activity"/>
    <property type="evidence" value="ECO:0007669"/>
    <property type="project" value="UniProtKB-EC"/>
</dbReference>
<evidence type="ECO:0000256" key="2">
    <source>
        <dbReference type="ARBA" id="ARBA00022741"/>
    </source>
</evidence>
<protein>
    <recommendedName>
        <fullName evidence="12">DNA 3'-5' helicase</fullName>
        <ecNumber evidence="12">5.6.2.4</ecNumber>
    </recommendedName>
    <alternativeName>
        <fullName evidence="13">DNA 3'-5' helicase II</fullName>
    </alternativeName>
</protein>
<evidence type="ECO:0000256" key="5">
    <source>
        <dbReference type="ARBA" id="ARBA00022806"/>
    </source>
</evidence>
<accession>A0A1H2TQ52</accession>
<name>A0A1H2TQ52_9RHOB</name>
<reference evidence="20" key="1">
    <citation type="submission" date="2016-10" db="EMBL/GenBank/DDBJ databases">
        <authorList>
            <person name="Varghese N."/>
            <person name="Submissions S."/>
        </authorList>
    </citation>
    <scope>NUCLEOTIDE SEQUENCE [LARGE SCALE GENOMIC DNA]</scope>
    <source>
        <strain evidence="20">DSM 29303</strain>
    </source>
</reference>
<dbReference type="InterPro" id="IPR014017">
    <property type="entry name" value="DNA_helicase_UvrD-like_C"/>
</dbReference>
<keyword evidence="9" id="KW-0234">DNA repair</keyword>
<dbReference type="InterPro" id="IPR027417">
    <property type="entry name" value="P-loop_NTPase"/>
</dbReference>
<dbReference type="EMBL" id="FNNA01000001">
    <property type="protein sequence ID" value="SDW45898.1"/>
    <property type="molecule type" value="Genomic_DNA"/>
</dbReference>
<dbReference type="Proteomes" id="UP000182944">
    <property type="component" value="Unassembled WGS sequence"/>
</dbReference>
<dbReference type="GO" id="GO:0005829">
    <property type="term" value="C:cytosol"/>
    <property type="evidence" value="ECO:0007669"/>
    <property type="project" value="TreeGrafter"/>
</dbReference>
<dbReference type="AlphaFoldDB" id="A0A1H2TQ52"/>
<keyword evidence="2 15" id="KW-0547">Nucleotide-binding</keyword>
<evidence type="ECO:0000256" key="10">
    <source>
        <dbReference type="ARBA" id="ARBA00023235"/>
    </source>
</evidence>
<evidence type="ECO:0000256" key="13">
    <source>
        <dbReference type="ARBA" id="ARBA00034923"/>
    </source>
</evidence>
<dbReference type="Pfam" id="PF00580">
    <property type="entry name" value="UvrD-helicase"/>
    <property type="match status" value="1"/>
</dbReference>
<dbReference type="SUPFAM" id="SSF52980">
    <property type="entry name" value="Restriction endonuclease-like"/>
    <property type="match status" value="1"/>
</dbReference>
<evidence type="ECO:0000256" key="14">
    <source>
        <dbReference type="ARBA" id="ARBA00048988"/>
    </source>
</evidence>
<feature type="compositionally biased region" description="Basic and acidic residues" evidence="16">
    <location>
        <begin position="12"/>
        <end position="24"/>
    </location>
</feature>
<sequence length="1175" mass="126093">MTDPTPPEDPTEPGKGKREERGPRPDQGGTPDSETPSDPPKAPDDATRNQHRAADPERSTWLTANAGSGKTSVLTDRVARLLLDGTPPERILCLTYTKAAATEMQNRLLGRLGEWAMLDDATLTKQLAAMGVGPAADLAAARRLFAQAIEAPGGLKVQTIHSFCAGVLRRFPLEAGVPHGFAELDERTAANLRAEVIEAMAREGAPEMADLMLLLTEDRLDGFLATLRDHDAAPCADTLWAGCGLPPGFDEVALLSGCLDGREATLIPALIPLLEASSPNDQKSAAHLRGADWAQPDLGALEVLERVLLNGESAKAPFSAKLGGWPTKALRSGPCAPFVDQIEEFMSRVEATRPRRLALAHATRTLALQRFGHAFCARYAAARRAGGWLDFDDLILRTARLLEDAAMAQWVLFRLDGGIDHILVDEAQDTSPAQWRVIERLTTEFTAGEGAHDRPRTLFVVGDPKQSIFSFQGADIAVFEDRRRQFKAAFDAAGQPMQDAALLHSFRSSPAILALTDAVFEGPAGEGLGELPPHHIAFRDRMPGRVDLWAPVLEPQKPEPGPWHEPVDQPAPNAAATVLAERVAAAAKAMIGTPILPRGKDEPRPIRPGDILILVQRRKGLFHHLIRALKKAELPVAGADRLRLGAELAVRDIRAVLSVLALPEDDLSLAAALRSPLFGLSEDALYRLAAPRKGLLIAALRASPHREAMAILEDLQRHADFMRPHDLISRLLIRHRGRARLIGRLGPEAEDGIDALMAQALTYETTEAPSLTGFLAWLADDEAELRRQPDSASEGEGVIRVMTVHGAKGLESPVVILPETARRGGPGQTPPTILPDSGPPAHWRAAKAMQTEHVRGWIDRDARRSEEERRRLLYVALTRAESWLVVAAAGDTGVGTESWYAMVSDGFDRARHPGLNAQTLDDGHGGTTRRLAFGDWPVAAAAADTADAPPPPPLPDCLRREAPAVARPPRPVAATSLGGDKIAAGAVGPGDRAAALLAGTRLHLLLEHLPDLDPAEWPDRARTLLAGTEDGLPTAPELDALLAELAEIRGAEALAGLFAPPPGATVLREVALSAPLAGGLRLSGAIDRLIVAPEGITAIDYKSNAAVPADAGSTPEGYLRQMAAYRHALRAIWPDRRVETAILWTRTRTLMPLPDATLDAAWARALAELAPDAAP</sequence>
<evidence type="ECO:0000256" key="8">
    <source>
        <dbReference type="ARBA" id="ARBA00023125"/>
    </source>
</evidence>
<dbReference type="NCBIfam" id="TIGR02784">
    <property type="entry name" value="addA_alphas"/>
    <property type="match status" value="1"/>
</dbReference>
<keyword evidence="20" id="KW-1185">Reference proteome</keyword>
<dbReference type="GO" id="GO:0004527">
    <property type="term" value="F:exonuclease activity"/>
    <property type="evidence" value="ECO:0007669"/>
    <property type="project" value="UniProtKB-KW"/>
</dbReference>
<dbReference type="SUPFAM" id="SSF52540">
    <property type="entry name" value="P-loop containing nucleoside triphosphate hydrolases"/>
    <property type="match status" value="1"/>
</dbReference>
<evidence type="ECO:0000313" key="19">
    <source>
        <dbReference type="EMBL" id="SDW45898.1"/>
    </source>
</evidence>
<feature type="region of interest" description="Disordered" evidence="16">
    <location>
        <begin position="1"/>
        <end position="69"/>
    </location>
</feature>
<dbReference type="InterPro" id="IPR011335">
    <property type="entry name" value="Restrct_endonuc-II-like"/>
</dbReference>
<dbReference type="Gene3D" id="3.90.320.10">
    <property type="match status" value="1"/>
</dbReference>
<dbReference type="RefSeq" id="WP_139305910.1">
    <property type="nucleotide sequence ID" value="NZ_FNNA01000001.1"/>
</dbReference>
<feature type="compositionally biased region" description="Polar residues" evidence="16">
    <location>
        <begin position="60"/>
        <end position="69"/>
    </location>
</feature>
<dbReference type="Pfam" id="PF13361">
    <property type="entry name" value="UvrD_C"/>
    <property type="match status" value="1"/>
</dbReference>
<comment type="catalytic activity">
    <reaction evidence="11">
        <text>Couples ATP hydrolysis with the unwinding of duplex DNA by translocating in the 3'-5' direction.</text>
        <dbReference type="EC" id="5.6.2.4"/>
    </reaction>
</comment>
<evidence type="ECO:0000256" key="1">
    <source>
        <dbReference type="ARBA" id="ARBA00022722"/>
    </source>
</evidence>
<keyword evidence="5 15" id="KW-0347">Helicase</keyword>
<dbReference type="InterPro" id="IPR000212">
    <property type="entry name" value="DNA_helicase_UvrD/REP"/>
</dbReference>
<dbReference type="STRING" id="1545044.SAMN05444276_1011031"/>
<evidence type="ECO:0000313" key="20">
    <source>
        <dbReference type="Proteomes" id="UP000182944"/>
    </source>
</evidence>
<evidence type="ECO:0000256" key="6">
    <source>
        <dbReference type="ARBA" id="ARBA00022839"/>
    </source>
</evidence>
<evidence type="ECO:0000256" key="9">
    <source>
        <dbReference type="ARBA" id="ARBA00023204"/>
    </source>
</evidence>
<dbReference type="PANTHER" id="PTHR11070:SF2">
    <property type="entry name" value="ATP-DEPENDENT DNA HELICASE SRS2"/>
    <property type="match status" value="1"/>
</dbReference>
<keyword evidence="4 15" id="KW-0378">Hydrolase</keyword>